<protein>
    <recommendedName>
        <fullName evidence="4">SAM domain-containing protein</fullName>
    </recommendedName>
</protein>
<dbReference type="Proteomes" id="UP001633002">
    <property type="component" value="Unassembled WGS sequence"/>
</dbReference>
<dbReference type="AlphaFoldDB" id="A0ABD3GCC3"/>
<feature type="compositionally biased region" description="Polar residues" evidence="1">
    <location>
        <begin position="285"/>
        <end position="294"/>
    </location>
</feature>
<evidence type="ECO:0000313" key="3">
    <source>
        <dbReference type="Proteomes" id="UP001633002"/>
    </source>
</evidence>
<keyword evidence="3" id="KW-1185">Reference proteome</keyword>
<feature type="compositionally biased region" description="Basic and acidic residues" evidence="1">
    <location>
        <begin position="107"/>
        <end position="122"/>
    </location>
</feature>
<feature type="region of interest" description="Disordered" evidence="1">
    <location>
        <begin position="80"/>
        <end position="126"/>
    </location>
</feature>
<feature type="region of interest" description="Disordered" evidence="1">
    <location>
        <begin position="249"/>
        <end position="314"/>
    </location>
</feature>
<feature type="region of interest" description="Disordered" evidence="1">
    <location>
        <begin position="505"/>
        <end position="534"/>
    </location>
</feature>
<dbReference type="InterPro" id="IPR013761">
    <property type="entry name" value="SAM/pointed_sf"/>
</dbReference>
<evidence type="ECO:0000313" key="2">
    <source>
        <dbReference type="EMBL" id="KAL3676261.1"/>
    </source>
</evidence>
<name>A0ABD3GCC3_9MARC</name>
<evidence type="ECO:0008006" key="4">
    <source>
        <dbReference type="Google" id="ProtNLM"/>
    </source>
</evidence>
<dbReference type="Gene3D" id="1.10.150.50">
    <property type="entry name" value="Transcription Factor, Ets-1"/>
    <property type="match status" value="1"/>
</dbReference>
<comment type="caution">
    <text evidence="2">The sequence shown here is derived from an EMBL/GenBank/DDBJ whole genome shotgun (WGS) entry which is preliminary data.</text>
</comment>
<gene>
    <name evidence="2" type="ORF">R1sor_026209</name>
</gene>
<proteinExistence type="predicted"/>
<feature type="compositionally biased region" description="Polar residues" evidence="1">
    <location>
        <begin position="263"/>
        <end position="272"/>
    </location>
</feature>
<dbReference type="EMBL" id="JBJQOH010000008">
    <property type="protein sequence ID" value="KAL3676261.1"/>
    <property type="molecule type" value="Genomic_DNA"/>
</dbReference>
<accession>A0ABD3GCC3</accession>
<sequence length="534" mass="59457">MGVKLFDKNGSVQATVDWVASFLGCSNYSVLLADEAVNGSALRRLAKDITGLKLIGFKSGHAANLLDYFERLDVHQAAATSSPTPDAVPITPTADPLAGTIPHTHHTGSEPDCSRKNLHHPEPTNTGITYDQIFKEKAAGKVLLKTRYPLAWKNLHTGHALIRAWFRHYETNPLQLDLLHENYRLNPDMKCKLNLFVSERISQIPPLVLVPGGETRTLSFEWKHETVYLHIIAHRQEFKKALKRRRSLSTADGESDLELAPKKSQSSRPNSESAEDLDDPRVSVRSANTDSRNVSDMLACRDEDSTRTSNLSEDEPDMMSIIMKGGKFGLYALKDRPTIQHLHMRDCGTTPDTAVESVDFIGFGEPTKVCQNTPYKAYEVRVTDLIKGYDKLFSKCYVPHIGNTTGDLEPLHVHQLTIGCLIDYARCYVTVMEEDDVFARLMKMEWTAKPSNTAGGAVEVGPKNKNKEPEELMNTTLLDKECESNHFAENNDKGQPTLQAFKRRVVAPKNADNLREDSTPAPADSCGKTTDNGK</sequence>
<organism evidence="2 3">
    <name type="scientific">Riccia sorocarpa</name>
    <dbReference type="NCBI Taxonomy" id="122646"/>
    <lineage>
        <taxon>Eukaryota</taxon>
        <taxon>Viridiplantae</taxon>
        <taxon>Streptophyta</taxon>
        <taxon>Embryophyta</taxon>
        <taxon>Marchantiophyta</taxon>
        <taxon>Marchantiopsida</taxon>
        <taxon>Marchantiidae</taxon>
        <taxon>Marchantiales</taxon>
        <taxon>Ricciaceae</taxon>
        <taxon>Riccia</taxon>
    </lineage>
</organism>
<reference evidence="2 3" key="1">
    <citation type="submission" date="2024-09" db="EMBL/GenBank/DDBJ databases">
        <title>Chromosome-scale assembly of Riccia sorocarpa.</title>
        <authorList>
            <person name="Paukszto L."/>
        </authorList>
    </citation>
    <scope>NUCLEOTIDE SEQUENCE [LARGE SCALE GENOMIC DNA]</scope>
    <source>
        <strain evidence="2">LP-2024</strain>
        <tissue evidence="2">Aerial parts of the thallus</tissue>
    </source>
</reference>
<evidence type="ECO:0000256" key="1">
    <source>
        <dbReference type="SAM" id="MobiDB-lite"/>
    </source>
</evidence>